<protein>
    <submittedName>
        <fullName evidence="1 2">Uncharacterized protein</fullName>
    </submittedName>
</protein>
<gene>
    <name evidence="1" type="ORF">PHYPA_006254</name>
</gene>
<evidence type="ECO:0000313" key="3">
    <source>
        <dbReference type="Proteomes" id="UP000006727"/>
    </source>
</evidence>
<dbReference type="PaxDb" id="3218-PP1S13_404V6.1"/>
<reference evidence="1 3" key="1">
    <citation type="journal article" date="2008" name="Science">
        <title>The Physcomitrella genome reveals evolutionary insights into the conquest of land by plants.</title>
        <authorList>
            <person name="Rensing S."/>
            <person name="Lang D."/>
            <person name="Zimmer A."/>
            <person name="Terry A."/>
            <person name="Salamov A."/>
            <person name="Shapiro H."/>
            <person name="Nishiyama T."/>
            <person name="Perroud P.-F."/>
            <person name="Lindquist E."/>
            <person name="Kamisugi Y."/>
            <person name="Tanahashi T."/>
            <person name="Sakakibara K."/>
            <person name="Fujita T."/>
            <person name="Oishi K."/>
            <person name="Shin-I T."/>
            <person name="Kuroki Y."/>
            <person name="Toyoda A."/>
            <person name="Suzuki Y."/>
            <person name="Hashimoto A."/>
            <person name="Yamaguchi K."/>
            <person name="Sugano A."/>
            <person name="Kohara Y."/>
            <person name="Fujiyama A."/>
            <person name="Anterola A."/>
            <person name="Aoki S."/>
            <person name="Ashton N."/>
            <person name="Barbazuk W.B."/>
            <person name="Barker E."/>
            <person name="Bennetzen J."/>
            <person name="Bezanilla M."/>
            <person name="Blankenship R."/>
            <person name="Cho S.H."/>
            <person name="Dutcher S."/>
            <person name="Estelle M."/>
            <person name="Fawcett J.A."/>
            <person name="Gundlach H."/>
            <person name="Hanada K."/>
            <person name="Heyl A."/>
            <person name="Hicks K.A."/>
            <person name="Hugh J."/>
            <person name="Lohr M."/>
            <person name="Mayer K."/>
            <person name="Melkozernov A."/>
            <person name="Murata T."/>
            <person name="Nelson D."/>
            <person name="Pils B."/>
            <person name="Prigge M."/>
            <person name="Reiss B."/>
            <person name="Renner T."/>
            <person name="Rombauts S."/>
            <person name="Rushton P."/>
            <person name="Sanderfoot A."/>
            <person name="Schween G."/>
            <person name="Shiu S.-H."/>
            <person name="Stueber K."/>
            <person name="Theodoulou F.L."/>
            <person name="Tu H."/>
            <person name="Van de Peer Y."/>
            <person name="Verrier P.J."/>
            <person name="Waters E."/>
            <person name="Wood A."/>
            <person name="Yang L."/>
            <person name="Cove D."/>
            <person name="Cuming A."/>
            <person name="Hasebe M."/>
            <person name="Lucas S."/>
            <person name="Mishler D.B."/>
            <person name="Reski R."/>
            <person name="Grigoriev I."/>
            <person name="Quatrano R.S."/>
            <person name="Boore J.L."/>
        </authorList>
    </citation>
    <scope>NUCLEOTIDE SEQUENCE [LARGE SCALE GENOMIC DNA]</scope>
    <source>
        <strain evidence="2 3">cv. Gransden 2004</strain>
    </source>
</reference>
<dbReference type="EMBL" id="ABEU02000004">
    <property type="protein sequence ID" value="PNR55357.1"/>
    <property type="molecule type" value="Genomic_DNA"/>
</dbReference>
<dbReference type="Proteomes" id="UP000006727">
    <property type="component" value="Chromosome 4"/>
</dbReference>
<proteinExistence type="predicted"/>
<evidence type="ECO:0000313" key="2">
    <source>
        <dbReference type="EnsemblPlants" id="PAC:32921653.CDS.1"/>
    </source>
</evidence>
<reference evidence="2" key="3">
    <citation type="submission" date="2020-12" db="UniProtKB">
        <authorList>
            <consortium name="EnsemblPlants"/>
        </authorList>
    </citation>
    <scope>IDENTIFICATION</scope>
</reference>
<evidence type="ECO:0000313" key="1">
    <source>
        <dbReference type="EMBL" id="PNR55357.1"/>
    </source>
</evidence>
<organism evidence="1">
    <name type="scientific">Physcomitrium patens</name>
    <name type="common">Spreading-leaved earth moss</name>
    <name type="synonym">Physcomitrella patens</name>
    <dbReference type="NCBI Taxonomy" id="3218"/>
    <lineage>
        <taxon>Eukaryota</taxon>
        <taxon>Viridiplantae</taxon>
        <taxon>Streptophyta</taxon>
        <taxon>Embryophyta</taxon>
        <taxon>Bryophyta</taxon>
        <taxon>Bryophytina</taxon>
        <taxon>Bryopsida</taxon>
        <taxon>Funariidae</taxon>
        <taxon>Funariales</taxon>
        <taxon>Funariaceae</taxon>
        <taxon>Physcomitrium</taxon>
    </lineage>
</organism>
<dbReference type="EnsemblPlants" id="Pp3c4_15339V3.1">
    <property type="protein sequence ID" value="PAC:32921653.CDS.1"/>
    <property type="gene ID" value="Pp3c4_15339"/>
</dbReference>
<keyword evidence="3" id="KW-1185">Reference proteome</keyword>
<sequence length="94" mass="9827">MRKWVLSGGTKPACRCFGSGADCETCAGPRTALGAWATLDFGSQLGALIPACLLAWHGPELEQSSRFVDAASGTDNRSCFAGDGYGDSLEDIPR</sequence>
<accession>A0A2K1KNL5</accession>
<reference evidence="1 3" key="2">
    <citation type="journal article" date="2018" name="Plant J.">
        <title>The Physcomitrella patens chromosome-scale assembly reveals moss genome structure and evolution.</title>
        <authorList>
            <person name="Lang D."/>
            <person name="Ullrich K.K."/>
            <person name="Murat F."/>
            <person name="Fuchs J."/>
            <person name="Jenkins J."/>
            <person name="Haas F.B."/>
            <person name="Piednoel M."/>
            <person name="Gundlach H."/>
            <person name="Van Bel M."/>
            <person name="Meyberg R."/>
            <person name="Vives C."/>
            <person name="Morata J."/>
            <person name="Symeonidi A."/>
            <person name="Hiss M."/>
            <person name="Muchero W."/>
            <person name="Kamisugi Y."/>
            <person name="Saleh O."/>
            <person name="Blanc G."/>
            <person name="Decker E.L."/>
            <person name="van Gessel N."/>
            <person name="Grimwood J."/>
            <person name="Hayes R.D."/>
            <person name="Graham S.W."/>
            <person name="Gunter L.E."/>
            <person name="McDaniel S.F."/>
            <person name="Hoernstein S.N.W."/>
            <person name="Larsson A."/>
            <person name="Li F.W."/>
            <person name="Perroud P.F."/>
            <person name="Phillips J."/>
            <person name="Ranjan P."/>
            <person name="Rokshar D.S."/>
            <person name="Rothfels C.J."/>
            <person name="Schneider L."/>
            <person name="Shu S."/>
            <person name="Stevenson D.W."/>
            <person name="Thummler F."/>
            <person name="Tillich M."/>
            <person name="Villarreal Aguilar J.C."/>
            <person name="Widiez T."/>
            <person name="Wong G.K."/>
            <person name="Wymore A."/>
            <person name="Zhang Y."/>
            <person name="Zimmer A.D."/>
            <person name="Quatrano R.S."/>
            <person name="Mayer K.F.X."/>
            <person name="Goodstein D."/>
            <person name="Casacuberta J.M."/>
            <person name="Vandepoele K."/>
            <person name="Reski R."/>
            <person name="Cuming A.C."/>
            <person name="Tuskan G.A."/>
            <person name="Maumus F."/>
            <person name="Salse J."/>
            <person name="Schmutz J."/>
            <person name="Rensing S.A."/>
        </authorList>
    </citation>
    <scope>NUCLEOTIDE SEQUENCE [LARGE SCALE GENOMIC DNA]</scope>
    <source>
        <strain evidence="2 3">cv. Gransden 2004</strain>
    </source>
</reference>
<dbReference type="Gramene" id="Pp3c4_15339V3.1">
    <property type="protein sequence ID" value="PAC:32921653.CDS.1"/>
    <property type="gene ID" value="Pp3c4_15339"/>
</dbReference>
<dbReference type="InParanoid" id="A0A2K1KNL5"/>
<name>A0A2K1KNL5_PHYPA</name>
<dbReference type="AlphaFoldDB" id="A0A2K1KNL5"/>